<organism evidence="1 2">
    <name type="scientific">Malus domestica</name>
    <name type="common">Apple</name>
    <name type="synonym">Pyrus malus</name>
    <dbReference type="NCBI Taxonomy" id="3750"/>
    <lineage>
        <taxon>Eukaryota</taxon>
        <taxon>Viridiplantae</taxon>
        <taxon>Streptophyta</taxon>
        <taxon>Embryophyta</taxon>
        <taxon>Tracheophyta</taxon>
        <taxon>Spermatophyta</taxon>
        <taxon>Magnoliopsida</taxon>
        <taxon>eudicotyledons</taxon>
        <taxon>Gunneridae</taxon>
        <taxon>Pentapetalae</taxon>
        <taxon>rosids</taxon>
        <taxon>fabids</taxon>
        <taxon>Rosales</taxon>
        <taxon>Rosaceae</taxon>
        <taxon>Amygdaloideae</taxon>
        <taxon>Maleae</taxon>
        <taxon>Malus</taxon>
    </lineage>
</organism>
<evidence type="ECO:0000313" key="2">
    <source>
        <dbReference type="Proteomes" id="UP000290289"/>
    </source>
</evidence>
<name>A0A498K0F1_MALDO</name>
<evidence type="ECO:0000313" key="1">
    <source>
        <dbReference type="EMBL" id="RXH99763.1"/>
    </source>
</evidence>
<accession>A0A498K0F1</accession>
<dbReference type="EMBL" id="RDQH01000331">
    <property type="protein sequence ID" value="RXH99763.1"/>
    <property type="molecule type" value="Genomic_DNA"/>
</dbReference>
<reference evidence="1 2" key="1">
    <citation type="submission" date="2018-10" db="EMBL/GenBank/DDBJ databases">
        <title>A high-quality apple genome assembly.</title>
        <authorList>
            <person name="Hu J."/>
        </authorList>
    </citation>
    <scope>NUCLEOTIDE SEQUENCE [LARGE SCALE GENOMIC DNA]</scope>
    <source>
        <strain evidence="2">cv. HFTH1</strain>
        <tissue evidence="1">Young leaf</tissue>
    </source>
</reference>
<sequence length="182" mass="21022">MYAIKALQLLQHCLHDERRILDPLLMQLPRIPHLTLGCQSGLLPFEREAQAAAVLQQIHCESEWGESKLEHVSVLVKVWTWITDNLDNLYSCPCGLSCLWTKSYVLVNKPDALLFETTTPPLQAEMEVIRSEMLDRENIQKFWDEKMNAEKTRGLEVEKAYLAALSDLEQEKIIQEKNFAEI</sequence>
<comment type="caution">
    <text evidence="1">The sequence shown here is derived from an EMBL/GenBank/DDBJ whole genome shotgun (WGS) entry which is preliminary data.</text>
</comment>
<dbReference type="Proteomes" id="UP000290289">
    <property type="component" value="Chromosome 5"/>
</dbReference>
<proteinExistence type="predicted"/>
<dbReference type="AlphaFoldDB" id="A0A498K0F1"/>
<protein>
    <submittedName>
        <fullName evidence="1">Uncharacterized protein</fullName>
    </submittedName>
</protein>
<keyword evidence="2" id="KW-1185">Reference proteome</keyword>
<gene>
    <name evidence="1" type="ORF">DVH24_021565</name>
</gene>